<dbReference type="InterPro" id="IPR029000">
    <property type="entry name" value="Cyclophilin-like_dom_sf"/>
</dbReference>
<proteinExistence type="predicted"/>
<reference evidence="5 6" key="1">
    <citation type="journal article" date="2015" name="Genome Announc.">
        <title>Expanding the biotechnology potential of lactobacilli through comparative genomics of 213 strains and associated genera.</title>
        <authorList>
            <person name="Sun Z."/>
            <person name="Harris H.M."/>
            <person name="McCann A."/>
            <person name="Guo C."/>
            <person name="Argimon S."/>
            <person name="Zhang W."/>
            <person name="Yang X."/>
            <person name="Jeffery I.B."/>
            <person name="Cooney J.C."/>
            <person name="Kagawa T.F."/>
            <person name="Liu W."/>
            <person name="Song Y."/>
            <person name="Salvetti E."/>
            <person name="Wrobel A."/>
            <person name="Rasinkangas P."/>
            <person name="Parkhill J."/>
            <person name="Rea M.C."/>
            <person name="O'Sullivan O."/>
            <person name="Ritari J."/>
            <person name="Douillard F.P."/>
            <person name="Paul Ross R."/>
            <person name="Yang R."/>
            <person name="Briner A.E."/>
            <person name="Felis G.E."/>
            <person name="de Vos W.M."/>
            <person name="Barrangou R."/>
            <person name="Klaenhammer T.R."/>
            <person name="Caufield P.W."/>
            <person name="Cui Y."/>
            <person name="Zhang H."/>
            <person name="O'Toole P.W."/>
        </authorList>
    </citation>
    <scope>NUCLEOTIDE SEQUENCE [LARGE SCALE GENOMIC DNA]</scope>
    <source>
        <strain evidence="5 6">DSM 20314</strain>
    </source>
</reference>
<comment type="caution">
    <text evidence="5">The sequence shown here is derived from an EMBL/GenBank/DDBJ whole genome shotgun (WGS) entry which is preliminary data.</text>
</comment>
<dbReference type="EMBL" id="AZCU01000010">
    <property type="protein sequence ID" value="KRK24465.1"/>
    <property type="molecule type" value="Genomic_DNA"/>
</dbReference>
<feature type="domain" description="Carboxyltransferase" evidence="4">
    <location>
        <begin position="24"/>
        <end position="310"/>
    </location>
</feature>
<dbReference type="GO" id="GO:0005524">
    <property type="term" value="F:ATP binding"/>
    <property type="evidence" value="ECO:0007669"/>
    <property type="project" value="UniProtKB-KW"/>
</dbReference>
<evidence type="ECO:0000256" key="2">
    <source>
        <dbReference type="ARBA" id="ARBA00022801"/>
    </source>
</evidence>
<dbReference type="RefSeq" id="WP_050339382.1">
    <property type="nucleotide sequence ID" value="NZ_AZCU01000010.1"/>
</dbReference>
<dbReference type="PANTHER" id="PTHR43309">
    <property type="entry name" value="5-OXOPROLINASE SUBUNIT C"/>
    <property type="match status" value="1"/>
</dbReference>
<sequence>MGIRVESGGFLTTVQDEGRYLGMASGFSTAGSMDQNAAMRANILVGNSKEAAVLEYAIIGPTLIFTSPNVIAFGGGLVTPKLNGSLIQNFVLAVERGDRLEIGQLKAGRYGYMAINGGVQVAPVLKSRSTSVLSHVGGFHGRRLESGDYLQTILPDCWPKPLPNHQDQWALTMKNSVQSAKQPVVIHITPGPQADWFSKETCATFVQNDYVVGQSSNRMGIRLKGDSIDTGELPEMLSEATVMGGIQVPRGGQPIILLADRQTTGGYPVIGVVVPKDLSMLVQLVPGQLVRFEWQSLRTSQQAEKASPWQMQPQLSFTHRRVAAQIERLFKAGE</sequence>
<dbReference type="GeneID" id="49394510"/>
<evidence type="ECO:0000256" key="1">
    <source>
        <dbReference type="ARBA" id="ARBA00022741"/>
    </source>
</evidence>
<dbReference type="InterPro" id="IPR003778">
    <property type="entry name" value="CT_A_B"/>
</dbReference>
<dbReference type="SUPFAM" id="SSF50891">
    <property type="entry name" value="Cyclophilin-like"/>
    <property type="match status" value="1"/>
</dbReference>
<dbReference type="Pfam" id="PF02626">
    <property type="entry name" value="CT_A_B"/>
    <property type="match status" value="1"/>
</dbReference>
<dbReference type="SMART" id="SM00797">
    <property type="entry name" value="AHS2"/>
    <property type="match status" value="1"/>
</dbReference>
<dbReference type="GO" id="GO:0016787">
    <property type="term" value="F:hydrolase activity"/>
    <property type="evidence" value="ECO:0007669"/>
    <property type="project" value="UniProtKB-KW"/>
</dbReference>
<accession>A0A837R9X2</accession>
<evidence type="ECO:0000259" key="4">
    <source>
        <dbReference type="SMART" id="SM00797"/>
    </source>
</evidence>
<dbReference type="PANTHER" id="PTHR43309:SF5">
    <property type="entry name" value="5-OXOPROLINASE SUBUNIT C"/>
    <property type="match status" value="1"/>
</dbReference>
<dbReference type="Gene3D" id="2.40.100.10">
    <property type="entry name" value="Cyclophilin-like"/>
    <property type="match status" value="1"/>
</dbReference>
<evidence type="ECO:0000256" key="3">
    <source>
        <dbReference type="ARBA" id="ARBA00022840"/>
    </source>
</evidence>
<keyword evidence="2 5" id="KW-0378">Hydrolase</keyword>
<dbReference type="Proteomes" id="UP000051020">
    <property type="component" value="Unassembled WGS sequence"/>
</dbReference>
<dbReference type="InterPro" id="IPR052708">
    <property type="entry name" value="PxpC"/>
</dbReference>
<organism evidence="5 6">
    <name type="scientific">Lactiplantibacillus pentosus DSM 20314</name>
    <dbReference type="NCBI Taxonomy" id="1423791"/>
    <lineage>
        <taxon>Bacteria</taxon>
        <taxon>Bacillati</taxon>
        <taxon>Bacillota</taxon>
        <taxon>Bacilli</taxon>
        <taxon>Lactobacillales</taxon>
        <taxon>Lactobacillaceae</taxon>
        <taxon>Lactiplantibacillus</taxon>
    </lineage>
</organism>
<dbReference type="NCBIfam" id="TIGR00724">
    <property type="entry name" value="urea_amlyse_rel"/>
    <property type="match status" value="1"/>
</dbReference>
<keyword evidence="1" id="KW-0547">Nucleotide-binding</keyword>
<keyword evidence="3" id="KW-0067">ATP-binding</keyword>
<dbReference type="AlphaFoldDB" id="A0A837R9X2"/>
<gene>
    <name evidence="5" type="ORF">FD24_GL000390</name>
</gene>
<name>A0A837R9X2_LACPE</name>
<evidence type="ECO:0000313" key="5">
    <source>
        <dbReference type="EMBL" id="KRK24465.1"/>
    </source>
</evidence>
<protein>
    <submittedName>
        <fullName evidence="5">Allophanate hydrolase subunit 2</fullName>
    </submittedName>
</protein>
<evidence type="ECO:0000313" key="6">
    <source>
        <dbReference type="Proteomes" id="UP000051020"/>
    </source>
</evidence>